<dbReference type="AlphaFoldDB" id="A0A2Z6P8F3"/>
<evidence type="ECO:0000256" key="1">
    <source>
        <dbReference type="SAM" id="MobiDB-lite"/>
    </source>
</evidence>
<accession>A0A2Z6P8F3</accession>
<gene>
    <name evidence="2" type="ORF">TSUD_107270</name>
</gene>
<reference evidence="3" key="1">
    <citation type="journal article" date="2017" name="Front. Plant Sci.">
        <title>Climate Clever Clovers: New Paradigm to Reduce the Environmental Footprint of Ruminants by Breeding Low Methanogenic Forages Utilizing Haplotype Variation.</title>
        <authorList>
            <person name="Kaur P."/>
            <person name="Appels R."/>
            <person name="Bayer P.E."/>
            <person name="Keeble-Gagnere G."/>
            <person name="Wang J."/>
            <person name="Hirakawa H."/>
            <person name="Shirasawa K."/>
            <person name="Vercoe P."/>
            <person name="Stefanova K."/>
            <person name="Durmic Z."/>
            <person name="Nichols P."/>
            <person name="Revell C."/>
            <person name="Isobe S.N."/>
            <person name="Edwards D."/>
            <person name="Erskine W."/>
        </authorList>
    </citation>
    <scope>NUCLEOTIDE SEQUENCE [LARGE SCALE GENOMIC DNA]</scope>
    <source>
        <strain evidence="3">cv. Daliak</strain>
    </source>
</reference>
<name>A0A2Z6P8F3_TRISU</name>
<feature type="region of interest" description="Disordered" evidence="1">
    <location>
        <begin position="1"/>
        <end position="37"/>
    </location>
</feature>
<organism evidence="2 3">
    <name type="scientific">Trifolium subterraneum</name>
    <name type="common">Subterranean clover</name>
    <dbReference type="NCBI Taxonomy" id="3900"/>
    <lineage>
        <taxon>Eukaryota</taxon>
        <taxon>Viridiplantae</taxon>
        <taxon>Streptophyta</taxon>
        <taxon>Embryophyta</taxon>
        <taxon>Tracheophyta</taxon>
        <taxon>Spermatophyta</taxon>
        <taxon>Magnoliopsida</taxon>
        <taxon>eudicotyledons</taxon>
        <taxon>Gunneridae</taxon>
        <taxon>Pentapetalae</taxon>
        <taxon>rosids</taxon>
        <taxon>fabids</taxon>
        <taxon>Fabales</taxon>
        <taxon>Fabaceae</taxon>
        <taxon>Papilionoideae</taxon>
        <taxon>50 kb inversion clade</taxon>
        <taxon>NPAAA clade</taxon>
        <taxon>Hologalegina</taxon>
        <taxon>IRL clade</taxon>
        <taxon>Trifolieae</taxon>
        <taxon>Trifolium</taxon>
    </lineage>
</organism>
<evidence type="ECO:0000313" key="3">
    <source>
        <dbReference type="Proteomes" id="UP000242715"/>
    </source>
</evidence>
<dbReference type="Proteomes" id="UP000242715">
    <property type="component" value="Unassembled WGS sequence"/>
</dbReference>
<feature type="compositionally biased region" description="Basic and acidic residues" evidence="1">
    <location>
        <begin position="1"/>
        <end position="20"/>
    </location>
</feature>
<keyword evidence="3" id="KW-1185">Reference proteome</keyword>
<evidence type="ECO:0000313" key="2">
    <source>
        <dbReference type="EMBL" id="GAU45032.1"/>
    </source>
</evidence>
<proteinExistence type="predicted"/>
<dbReference type="EMBL" id="DF974095">
    <property type="protein sequence ID" value="GAU45032.1"/>
    <property type="molecule type" value="Genomic_DNA"/>
</dbReference>
<protein>
    <submittedName>
        <fullName evidence="2">Uncharacterized protein</fullName>
    </submittedName>
</protein>
<sequence>MMTDQDTERRNIIGKNHHESSSAIARSPQGSPIDSKNKVKADVIETHDVPNELYPHLLLVELMC</sequence>
<feature type="compositionally biased region" description="Polar residues" evidence="1">
    <location>
        <begin position="21"/>
        <end position="34"/>
    </location>
</feature>